<name>A0ABV7WFI7_9MICO</name>
<dbReference type="NCBIfam" id="TIGR00536">
    <property type="entry name" value="hemK_fam"/>
    <property type="match status" value="1"/>
</dbReference>
<keyword evidence="2 5" id="KW-0808">Transferase</keyword>
<sequence length="302" mass="31018">MSGQGSLVADLAGAVDRLAAAGVPTPRTDAELLAAHAAGTDRGGLQRLVVMRSAWPEGAQERFADLVAERADRVPLQHLTGRSAFRGLELAVGPGVFLPRPETELLAGLAVAELARLVGADPGARVDEPVAVDLCTGSGAVALAVVDEVPAARVGAVELDPLAHAWAARNVEALGHGRLDLQRGDVAGALHLLPGFVGACHVVTANPPYIPDDLVPVDPEVAEHDPPTALYGGPDGLRVLRVCVSVAARLLLPGGLLVLEHGEPQCDGVAEVLAGAGGWEDVAHHPDLTGRPRLTSARLARG</sequence>
<dbReference type="GO" id="GO:0032259">
    <property type="term" value="P:methylation"/>
    <property type="evidence" value="ECO:0007669"/>
    <property type="project" value="UniProtKB-KW"/>
</dbReference>
<dbReference type="InterPro" id="IPR004556">
    <property type="entry name" value="HemK-like"/>
</dbReference>
<dbReference type="PANTHER" id="PTHR18895:SF74">
    <property type="entry name" value="MTRF1L RELEASE FACTOR GLUTAMINE METHYLTRANSFERASE"/>
    <property type="match status" value="1"/>
</dbReference>
<accession>A0ABV7WFI7</accession>
<evidence type="ECO:0000259" key="4">
    <source>
        <dbReference type="Pfam" id="PF17827"/>
    </source>
</evidence>
<dbReference type="Gene3D" id="1.10.8.10">
    <property type="entry name" value="DNA helicase RuvA subunit, C-terminal domain"/>
    <property type="match status" value="1"/>
</dbReference>
<evidence type="ECO:0000256" key="2">
    <source>
        <dbReference type="ARBA" id="ARBA00022679"/>
    </source>
</evidence>
<comment type="caution">
    <text evidence="5">The sequence shown here is derived from an EMBL/GenBank/DDBJ whole genome shotgun (WGS) entry which is preliminary data.</text>
</comment>
<dbReference type="EMBL" id="JBHRWW010000004">
    <property type="protein sequence ID" value="MFC3688144.1"/>
    <property type="molecule type" value="Genomic_DNA"/>
</dbReference>
<feature type="domain" description="Release factor glutamine methyltransferase N-terminal" evidence="4">
    <location>
        <begin position="11"/>
        <end position="81"/>
    </location>
</feature>
<keyword evidence="3" id="KW-0949">S-adenosyl-L-methionine</keyword>
<organism evidence="5 6">
    <name type="scientific">Aquipuribacter hungaricus</name>
    <dbReference type="NCBI Taxonomy" id="545624"/>
    <lineage>
        <taxon>Bacteria</taxon>
        <taxon>Bacillati</taxon>
        <taxon>Actinomycetota</taxon>
        <taxon>Actinomycetes</taxon>
        <taxon>Micrococcales</taxon>
        <taxon>Intrasporangiaceae</taxon>
        <taxon>Aquipuribacter</taxon>
    </lineage>
</organism>
<dbReference type="SUPFAM" id="SSF53335">
    <property type="entry name" value="S-adenosyl-L-methionine-dependent methyltransferases"/>
    <property type="match status" value="1"/>
</dbReference>
<evidence type="ECO:0000313" key="5">
    <source>
        <dbReference type="EMBL" id="MFC3688144.1"/>
    </source>
</evidence>
<dbReference type="NCBIfam" id="TIGR03534">
    <property type="entry name" value="RF_mod_PrmC"/>
    <property type="match status" value="1"/>
</dbReference>
<dbReference type="InterPro" id="IPR029063">
    <property type="entry name" value="SAM-dependent_MTases_sf"/>
</dbReference>
<proteinExistence type="predicted"/>
<protein>
    <submittedName>
        <fullName evidence="5">Peptide chain release factor N(5)-glutamine methyltransferase</fullName>
        <ecNumber evidence="5">2.1.1.297</ecNumber>
    </submittedName>
</protein>
<dbReference type="EC" id="2.1.1.297" evidence="5"/>
<dbReference type="Gene3D" id="3.40.50.150">
    <property type="entry name" value="Vaccinia Virus protein VP39"/>
    <property type="match status" value="1"/>
</dbReference>
<dbReference type="InterPro" id="IPR050320">
    <property type="entry name" value="N5-glutamine_MTase"/>
</dbReference>
<dbReference type="InterPro" id="IPR019874">
    <property type="entry name" value="RF_methyltr_PrmC"/>
</dbReference>
<dbReference type="GO" id="GO:0102559">
    <property type="term" value="F:peptide chain release factor N(5)-glutamine methyltransferase activity"/>
    <property type="evidence" value="ECO:0007669"/>
    <property type="project" value="UniProtKB-EC"/>
</dbReference>
<evidence type="ECO:0000256" key="1">
    <source>
        <dbReference type="ARBA" id="ARBA00022603"/>
    </source>
</evidence>
<dbReference type="Pfam" id="PF17827">
    <property type="entry name" value="PrmC_N"/>
    <property type="match status" value="1"/>
</dbReference>
<gene>
    <name evidence="5" type="primary">prmC</name>
    <name evidence="5" type="ORF">ACFOLH_07300</name>
</gene>
<evidence type="ECO:0000256" key="3">
    <source>
        <dbReference type="ARBA" id="ARBA00022691"/>
    </source>
</evidence>
<dbReference type="InterPro" id="IPR040758">
    <property type="entry name" value="PrmC_N"/>
</dbReference>
<keyword evidence="1 5" id="KW-0489">Methyltransferase</keyword>
<dbReference type="Proteomes" id="UP001595685">
    <property type="component" value="Unassembled WGS sequence"/>
</dbReference>
<reference evidence="6" key="1">
    <citation type="journal article" date="2019" name="Int. J. Syst. Evol. Microbiol.">
        <title>The Global Catalogue of Microorganisms (GCM) 10K type strain sequencing project: providing services to taxonomists for standard genome sequencing and annotation.</title>
        <authorList>
            <consortium name="The Broad Institute Genomics Platform"/>
            <consortium name="The Broad Institute Genome Sequencing Center for Infectious Disease"/>
            <person name="Wu L."/>
            <person name="Ma J."/>
        </authorList>
    </citation>
    <scope>NUCLEOTIDE SEQUENCE [LARGE SCALE GENOMIC DNA]</scope>
    <source>
        <strain evidence="6">NCAIM B.02333</strain>
    </source>
</reference>
<dbReference type="CDD" id="cd02440">
    <property type="entry name" value="AdoMet_MTases"/>
    <property type="match status" value="1"/>
</dbReference>
<keyword evidence="6" id="KW-1185">Reference proteome</keyword>
<evidence type="ECO:0000313" key="6">
    <source>
        <dbReference type="Proteomes" id="UP001595685"/>
    </source>
</evidence>
<dbReference type="PANTHER" id="PTHR18895">
    <property type="entry name" value="HEMK METHYLTRANSFERASE"/>
    <property type="match status" value="1"/>
</dbReference>
<dbReference type="RefSeq" id="WP_340295161.1">
    <property type="nucleotide sequence ID" value="NZ_JBBEOI010000212.1"/>
</dbReference>